<proteinExistence type="predicted"/>
<sequence>MTKKIMTLVAGLLVFGMTVNAQTTQTWDPDGNGTSDGGNGTWATSANNWITASPWVNGNNAIFGDSGANYTVNIADGGVTVGDLTYSGSNKLQLKSVTDNLGRITIKSGGATWNTGGGEIEFLNNQLNDTPLSISSGDTLTIAGGGVFDAGEKNNGADWVAAGATLDLTSATTVRGNAVNIGKFEAVNLAGGSTYINERNANQTLGVKWGLGSGVVSFGSRYSRQAIYNDVVSGVGTLEVKYNSFNETAQDYSVALNAANTFTGGVIVDGTAATTILQINQENRLGATPGSFDADNITLRNGGYLRINQGGGGMTLNANRGITLDGGGGIINGSGPHTLNGAITGTGGLEIGRAGDNFGNTITFNSAASDYTGETKITRGKIILGTDNALSSETVVAVSGSSASTSALVMNGKDVTIAGLRSEGTNTRQLENDGGSASTLTLNVGTGESYTYGANLTGADAINIVKTGDGTQTFNRAGGFSTDVGTIEVNGGLLVWNVLGGGATSVGTGGTLGGSGTFDGAVTVAGNLNPGNSPGTLTFNDALTLESTATTTLELTGLLAGEFDVLANDGGDTLTLDGILAFDTTGYTAVLGDSFLVFDNWGTIAGSFSSITGTDLGGGLSLELAGSTVSVIPEPATLGLVLALGGGLLWIRRVFMV</sequence>
<feature type="signal peptide" evidence="2">
    <location>
        <begin position="1"/>
        <end position="21"/>
    </location>
</feature>
<evidence type="ECO:0000313" key="4">
    <source>
        <dbReference type="Proteomes" id="UP000346198"/>
    </source>
</evidence>
<evidence type="ECO:0000313" key="3">
    <source>
        <dbReference type="EMBL" id="VGO19393.1"/>
    </source>
</evidence>
<name>A0A6C2UHP9_9BACT</name>
<protein>
    <recommendedName>
        <fullName evidence="5">PEP-CTERM protein-sorting domain-containing protein</fullName>
    </recommendedName>
</protein>
<evidence type="ECO:0000256" key="2">
    <source>
        <dbReference type="SAM" id="SignalP"/>
    </source>
</evidence>
<evidence type="ECO:0000256" key="1">
    <source>
        <dbReference type="SAM" id="Phobius"/>
    </source>
</evidence>
<dbReference type="NCBIfam" id="TIGR02595">
    <property type="entry name" value="PEP_CTERM"/>
    <property type="match status" value="1"/>
</dbReference>
<dbReference type="EMBL" id="CAAHFH010000001">
    <property type="protein sequence ID" value="VGO19393.1"/>
    <property type="molecule type" value="Genomic_DNA"/>
</dbReference>
<evidence type="ECO:0008006" key="5">
    <source>
        <dbReference type="Google" id="ProtNLM"/>
    </source>
</evidence>
<feature type="chain" id="PRO_5025518579" description="PEP-CTERM protein-sorting domain-containing protein" evidence="2">
    <location>
        <begin position="22"/>
        <end position="657"/>
    </location>
</feature>
<dbReference type="AlphaFoldDB" id="A0A6C2UHP9"/>
<keyword evidence="2" id="KW-0732">Signal</keyword>
<keyword evidence="1" id="KW-0812">Transmembrane</keyword>
<keyword evidence="4" id="KW-1185">Reference proteome</keyword>
<keyword evidence="1" id="KW-1133">Transmembrane helix</keyword>
<reference evidence="3 4" key="1">
    <citation type="submission" date="2019-04" db="EMBL/GenBank/DDBJ databases">
        <authorList>
            <person name="Van Vliet M D."/>
        </authorList>
    </citation>
    <scope>NUCLEOTIDE SEQUENCE [LARGE SCALE GENOMIC DNA]</scope>
    <source>
        <strain evidence="3 4">F21</strain>
    </source>
</reference>
<keyword evidence="1" id="KW-0472">Membrane</keyword>
<dbReference type="Proteomes" id="UP000346198">
    <property type="component" value="Unassembled WGS sequence"/>
</dbReference>
<organism evidence="3 4">
    <name type="scientific">Pontiella sulfatireligans</name>
    <dbReference type="NCBI Taxonomy" id="2750658"/>
    <lineage>
        <taxon>Bacteria</taxon>
        <taxon>Pseudomonadati</taxon>
        <taxon>Kiritimatiellota</taxon>
        <taxon>Kiritimatiellia</taxon>
        <taxon>Kiritimatiellales</taxon>
        <taxon>Pontiellaceae</taxon>
        <taxon>Pontiella</taxon>
    </lineage>
</organism>
<dbReference type="InterPro" id="IPR013424">
    <property type="entry name" value="Ice-binding_C"/>
</dbReference>
<dbReference type="RefSeq" id="WP_136060796.1">
    <property type="nucleotide sequence ID" value="NZ_CAAHFH010000001.1"/>
</dbReference>
<accession>A0A6C2UHP9</accession>
<gene>
    <name evidence="3" type="ORF">SCARR_01451</name>
</gene>
<feature type="transmembrane region" description="Helical" evidence="1">
    <location>
        <begin position="636"/>
        <end position="655"/>
    </location>
</feature>